<feature type="region of interest" description="Disordered" evidence="1">
    <location>
        <begin position="1"/>
        <end position="20"/>
    </location>
</feature>
<reference evidence="3 4" key="1">
    <citation type="submission" date="2021-08" db="EMBL/GenBank/DDBJ databases">
        <title>WGS of actinomycetes from Thailand.</title>
        <authorList>
            <person name="Thawai C."/>
        </authorList>
    </citation>
    <scope>NUCLEOTIDE SEQUENCE [LARGE SCALE GENOMIC DNA]</scope>
    <source>
        <strain evidence="3 4">PLK6-54</strain>
    </source>
</reference>
<name>A0ABS7Q470_9ACTN</name>
<accession>A0ABS7Q470</accession>
<keyword evidence="2" id="KW-1133">Transmembrane helix</keyword>
<feature type="transmembrane region" description="Helical" evidence="2">
    <location>
        <begin position="61"/>
        <end position="80"/>
    </location>
</feature>
<keyword evidence="2" id="KW-0812">Transmembrane</keyword>
<keyword evidence="2" id="KW-0472">Membrane</keyword>
<proteinExistence type="predicted"/>
<feature type="region of interest" description="Disordered" evidence="1">
    <location>
        <begin position="256"/>
        <end position="319"/>
    </location>
</feature>
<evidence type="ECO:0000256" key="2">
    <source>
        <dbReference type="SAM" id="Phobius"/>
    </source>
</evidence>
<evidence type="ECO:0000313" key="3">
    <source>
        <dbReference type="EMBL" id="MBY8877504.1"/>
    </source>
</evidence>
<organism evidence="3 4">
    <name type="scientific">Actinacidiphila acidipaludis</name>
    <dbReference type="NCBI Taxonomy" id="2873382"/>
    <lineage>
        <taxon>Bacteria</taxon>
        <taxon>Bacillati</taxon>
        <taxon>Actinomycetota</taxon>
        <taxon>Actinomycetes</taxon>
        <taxon>Kitasatosporales</taxon>
        <taxon>Streptomycetaceae</taxon>
        <taxon>Actinacidiphila</taxon>
    </lineage>
</organism>
<feature type="compositionally biased region" description="Low complexity" evidence="1">
    <location>
        <begin position="304"/>
        <end position="316"/>
    </location>
</feature>
<feature type="compositionally biased region" description="Low complexity" evidence="1">
    <location>
        <begin position="273"/>
        <end position="296"/>
    </location>
</feature>
<evidence type="ECO:0000256" key="1">
    <source>
        <dbReference type="SAM" id="MobiDB-lite"/>
    </source>
</evidence>
<dbReference type="RefSeq" id="WP_222961665.1">
    <property type="nucleotide sequence ID" value="NZ_JAINZZ010000006.1"/>
</dbReference>
<evidence type="ECO:0008006" key="5">
    <source>
        <dbReference type="Google" id="ProtNLM"/>
    </source>
</evidence>
<gene>
    <name evidence="3" type="ORF">K7862_07620</name>
</gene>
<sequence length="358" mass="34120">MDQQNNPLSSHSEEPLGGESAEEAALRVLMRDAVQGLHGSPAALDHLRQAIPVRRQRRRQALVGAAAALLLMGAAVPALIRAAGTTNGSSTTAASVSASHTGSPETDGHTSPGGADDPSGHAPPGPGGDPSAQHPTAGGTPTAEPTTAGGTGGPVPDCSSAQLGQGASGADAPDAGGRVYGWFRVANVSDTACTVPSGGVVQALAQGSADPSRIQVVSHTAGDAASGLPAPDTAGPLLLKPGEDYEVAFAWVPDGSGPGGCPVPSTPPPSPTATPTATGTAGSGTDAGSTDANGAPAGTGGSSAAGDTPAAPASGSVSLNHTPAAGAPVVTGPVIKDACAGTVYTTAPLPATNGTPAS</sequence>
<dbReference type="EMBL" id="JAINZZ010000006">
    <property type="protein sequence ID" value="MBY8877504.1"/>
    <property type="molecule type" value="Genomic_DNA"/>
</dbReference>
<comment type="caution">
    <text evidence="3">The sequence shown here is derived from an EMBL/GenBank/DDBJ whole genome shotgun (WGS) entry which is preliminary data.</text>
</comment>
<keyword evidence="4" id="KW-1185">Reference proteome</keyword>
<feature type="compositionally biased region" description="Polar residues" evidence="1">
    <location>
        <begin position="1"/>
        <end position="10"/>
    </location>
</feature>
<protein>
    <recommendedName>
        <fullName evidence="5">DUF4232 domain-containing protein</fullName>
    </recommendedName>
</protein>
<feature type="compositionally biased region" description="Low complexity" evidence="1">
    <location>
        <begin position="135"/>
        <end position="148"/>
    </location>
</feature>
<feature type="compositionally biased region" description="Low complexity" evidence="1">
    <location>
        <begin position="86"/>
        <end position="103"/>
    </location>
</feature>
<feature type="region of interest" description="Disordered" evidence="1">
    <location>
        <begin position="86"/>
        <end position="172"/>
    </location>
</feature>
<dbReference type="Proteomes" id="UP000778578">
    <property type="component" value="Unassembled WGS sequence"/>
</dbReference>
<evidence type="ECO:0000313" key="4">
    <source>
        <dbReference type="Proteomes" id="UP000778578"/>
    </source>
</evidence>